<dbReference type="SUPFAM" id="SSF46689">
    <property type="entry name" value="Homeodomain-like"/>
    <property type="match status" value="1"/>
</dbReference>
<dbReference type="GO" id="GO:0004803">
    <property type="term" value="F:transposase activity"/>
    <property type="evidence" value="ECO:0007669"/>
    <property type="project" value="InterPro"/>
</dbReference>
<dbReference type="InterPro" id="IPR009057">
    <property type="entry name" value="Homeodomain-like_sf"/>
</dbReference>
<reference evidence="2" key="1">
    <citation type="submission" date="2016-10" db="EMBL/GenBank/DDBJ databases">
        <authorList>
            <person name="Varghese N."/>
            <person name="Submissions S."/>
        </authorList>
    </citation>
    <scope>NUCLEOTIDE SEQUENCE [LARGE SCALE GENOMIC DNA]</scope>
    <source>
        <strain evidence="2">MPL-11</strain>
    </source>
</reference>
<name>A0A1H0XIN1_9LACT</name>
<dbReference type="Gene3D" id="1.10.10.60">
    <property type="entry name" value="Homeodomain-like"/>
    <property type="match status" value="1"/>
</dbReference>
<sequence>MTTKKRKTKYAPEVKESIIKLYQTGRSTTSLVKEYPINVSTVCKWVQQASKSQDSNIISVKERELIMENKRLKEELDILKRATVILAKD</sequence>
<evidence type="ECO:0000313" key="1">
    <source>
        <dbReference type="EMBL" id="SDQ02649.1"/>
    </source>
</evidence>
<dbReference type="Pfam" id="PF01527">
    <property type="entry name" value="HTH_Tnp_1"/>
    <property type="match status" value="1"/>
</dbReference>
<dbReference type="GO" id="GO:0006313">
    <property type="term" value="P:DNA transposition"/>
    <property type="evidence" value="ECO:0007669"/>
    <property type="project" value="InterPro"/>
</dbReference>
<proteinExistence type="predicted"/>
<dbReference type="EMBL" id="FNJW01000003">
    <property type="protein sequence ID" value="SDQ02649.1"/>
    <property type="molecule type" value="Genomic_DNA"/>
</dbReference>
<protein>
    <submittedName>
        <fullName evidence="1">Transposase and inactivated derivatives</fullName>
    </submittedName>
</protein>
<dbReference type="AlphaFoldDB" id="A0A1H0XIN1"/>
<dbReference type="Proteomes" id="UP000199481">
    <property type="component" value="Unassembled WGS sequence"/>
</dbReference>
<accession>A0A1H0XIN1</accession>
<evidence type="ECO:0000313" key="2">
    <source>
        <dbReference type="Proteomes" id="UP000199481"/>
    </source>
</evidence>
<gene>
    <name evidence="1" type="ORF">SAMN04487752_0167</name>
</gene>
<dbReference type="GO" id="GO:0003677">
    <property type="term" value="F:DNA binding"/>
    <property type="evidence" value="ECO:0007669"/>
    <property type="project" value="InterPro"/>
</dbReference>
<keyword evidence="2" id="KW-1185">Reference proteome</keyword>
<dbReference type="InterPro" id="IPR002514">
    <property type="entry name" value="Transposase_8"/>
</dbReference>
<organism evidence="1 2">
    <name type="scientific">Carnobacterium viridans</name>
    <dbReference type="NCBI Taxonomy" id="174587"/>
    <lineage>
        <taxon>Bacteria</taxon>
        <taxon>Bacillati</taxon>
        <taxon>Bacillota</taxon>
        <taxon>Bacilli</taxon>
        <taxon>Lactobacillales</taxon>
        <taxon>Carnobacteriaceae</taxon>
        <taxon>Carnobacterium</taxon>
    </lineage>
</organism>
<dbReference type="RefSeq" id="WP_167554786.1">
    <property type="nucleotide sequence ID" value="NZ_FNJW01000003.1"/>
</dbReference>